<dbReference type="InterPro" id="IPR056695">
    <property type="entry name" value="DUF7793"/>
</dbReference>
<accession>A0A6I5KTR7</accession>
<evidence type="ECO:0000313" key="2">
    <source>
        <dbReference type="EMBL" id="NDV43099.1"/>
    </source>
</evidence>
<dbReference type="RefSeq" id="WP_163634536.1">
    <property type="nucleotide sequence ID" value="NZ_JAAAMI010000003.1"/>
</dbReference>
<keyword evidence="3" id="KW-1185">Reference proteome</keyword>
<evidence type="ECO:0000313" key="3">
    <source>
        <dbReference type="Proteomes" id="UP000468707"/>
    </source>
</evidence>
<sequence>MKKHVENDMASMWLENEILFFSWKKEVDLDLSIAQRIVGDRLQLQQGKDYPVLCNLNGLRSVEKDAWCYLVGEGSELIKAIALVYSTPLEYALSQYFKKRMSSIPTQVFGEQSEAKEFLLHSN</sequence>
<organism evidence="2 3">
    <name type="scientific">Flagellimonas sediminis</name>
    <dbReference type="NCBI Taxonomy" id="2696468"/>
    <lineage>
        <taxon>Bacteria</taxon>
        <taxon>Pseudomonadati</taxon>
        <taxon>Bacteroidota</taxon>
        <taxon>Flavobacteriia</taxon>
        <taxon>Flavobacteriales</taxon>
        <taxon>Flavobacteriaceae</taxon>
        <taxon>Flagellimonas</taxon>
    </lineage>
</organism>
<dbReference type="EMBL" id="JAAAMI010000003">
    <property type="protein sequence ID" value="NDV43099.1"/>
    <property type="molecule type" value="Genomic_DNA"/>
</dbReference>
<dbReference type="Pfam" id="PF25056">
    <property type="entry name" value="DUF7793"/>
    <property type="match status" value="1"/>
</dbReference>
<proteinExistence type="predicted"/>
<feature type="domain" description="DUF7793" evidence="1">
    <location>
        <begin position="12"/>
        <end position="120"/>
    </location>
</feature>
<reference evidence="2 3" key="1">
    <citation type="submission" date="2020-01" db="EMBL/GenBank/DDBJ databases">
        <title>Muricauda sediminis sp.nov. 40Bstr401.</title>
        <authorList>
            <person name="Xue Z."/>
            <person name="Zhu S."/>
            <person name="Ren N."/>
            <person name="Chen T."/>
            <person name="Chen X."/>
            <person name="Chen J."/>
            <person name="Yang J."/>
        </authorList>
    </citation>
    <scope>NUCLEOTIDE SEQUENCE [LARGE SCALE GENOMIC DNA]</scope>
    <source>
        <strain evidence="2 3">40Bstr401</strain>
    </source>
</reference>
<name>A0A6I5KTR7_9FLAO</name>
<dbReference type="Proteomes" id="UP000468707">
    <property type="component" value="Unassembled WGS sequence"/>
</dbReference>
<protein>
    <recommendedName>
        <fullName evidence="1">DUF7793 domain-containing protein</fullName>
    </recommendedName>
</protein>
<dbReference type="AlphaFoldDB" id="A0A6I5KTR7"/>
<evidence type="ECO:0000259" key="1">
    <source>
        <dbReference type="Pfam" id="PF25056"/>
    </source>
</evidence>
<comment type="caution">
    <text evidence="2">The sequence shown here is derived from an EMBL/GenBank/DDBJ whole genome shotgun (WGS) entry which is preliminary data.</text>
</comment>
<gene>
    <name evidence="2" type="ORF">GTK07_07130</name>
</gene>